<dbReference type="AlphaFoldDB" id="A0AAN6WP74"/>
<protein>
    <recommendedName>
        <fullName evidence="4">Secreted protein</fullName>
    </recommendedName>
</protein>
<dbReference type="Proteomes" id="UP001302126">
    <property type="component" value="Unassembled WGS sequence"/>
</dbReference>
<proteinExistence type="predicted"/>
<dbReference type="SUPFAM" id="SSF54427">
    <property type="entry name" value="NTF2-like"/>
    <property type="match status" value="1"/>
</dbReference>
<comment type="caution">
    <text evidence="2">The sequence shown here is derived from an EMBL/GenBank/DDBJ whole genome shotgun (WGS) entry which is preliminary data.</text>
</comment>
<dbReference type="Gene3D" id="3.10.450.50">
    <property type="match status" value="1"/>
</dbReference>
<evidence type="ECO:0000313" key="2">
    <source>
        <dbReference type="EMBL" id="KAK4185778.1"/>
    </source>
</evidence>
<evidence type="ECO:0000256" key="1">
    <source>
        <dbReference type="SAM" id="SignalP"/>
    </source>
</evidence>
<dbReference type="InterPro" id="IPR032710">
    <property type="entry name" value="NTF2-like_dom_sf"/>
</dbReference>
<feature type="chain" id="PRO_5043036956" description="Secreted protein" evidence="1">
    <location>
        <begin position="22"/>
        <end position="178"/>
    </location>
</feature>
<dbReference type="EMBL" id="MU864440">
    <property type="protein sequence ID" value="KAK4185778.1"/>
    <property type="molecule type" value="Genomic_DNA"/>
</dbReference>
<reference evidence="2" key="1">
    <citation type="journal article" date="2023" name="Mol. Phylogenet. Evol.">
        <title>Genome-scale phylogeny and comparative genomics of the fungal order Sordariales.</title>
        <authorList>
            <person name="Hensen N."/>
            <person name="Bonometti L."/>
            <person name="Westerberg I."/>
            <person name="Brannstrom I.O."/>
            <person name="Guillou S."/>
            <person name="Cros-Aarteil S."/>
            <person name="Calhoun S."/>
            <person name="Haridas S."/>
            <person name="Kuo A."/>
            <person name="Mondo S."/>
            <person name="Pangilinan J."/>
            <person name="Riley R."/>
            <person name="LaButti K."/>
            <person name="Andreopoulos B."/>
            <person name="Lipzen A."/>
            <person name="Chen C."/>
            <person name="Yan M."/>
            <person name="Daum C."/>
            <person name="Ng V."/>
            <person name="Clum A."/>
            <person name="Steindorff A."/>
            <person name="Ohm R.A."/>
            <person name="Martin F."/>
            <person name="Silar P."/>
            <person name="Natvig D.O."/>
            <person name="Lalanne C."/>
            <person name="Gautier V."/>
            <person name="Ament-Velasquez S.L."/>
            <person name="Kruys A."/>
            <person name="Hutchinson M.I."/>
            <person name="Powell A.J."/>
            <person name="Barry K."/>
            <person name="Miller A.N."/>
            <person name="Grigoriev I.V."/>
            <person name="Debuchy R."/>
            <person name="Gladieux P."/>
            <person name="Hiltunen Thoren M."/>
            <person name="Johannesson H."/>
        </authorList>
    </citation>
    <scope>NUCLEOTIDE SEQUENCE</scope>
    <source>
        <strain evidence="2">PSN309</strain>
    </source>
</reference>
<evidence type="ECO:0000313" key="3">
    <source>
        <dbReference type="Proteomes" id="UP001302126"/>
    </source>
</evidence>
<organism evidence="2 3">
    <name type="scientific">Podospora australis</name>
    <dbReference type="NCBI Taxonomy" id="1536484"/>
    <lineage>
        <taxon>Eukaryota</taxon>
        <taxon>Fungi</taxon>
        <taxon>Dikarya</taxon>
        <taxon>Ascomycota</taxon>
        <taxon>Pezizomycotina</taxon>
        <taxon>Sordariomycetes</taxon>
        <taxon>Sordariomycetidae</taxon>
        <taxon>Sordariales</taxon>
        <taxon>Podosporaceae</taxon>
        <taxon>Podospora</taxon>
    </lineage>
</organism>
<reference evidence="2" key="2">
    <citation type="submission" date="2023-05" db="EMBL/GenBank/DDBJ databases">
        <authorList>
            <consortium name="Lawrence Berkeley National Laboratory"/>
            <person name="Steindorff A."/>
            <person name="Hensen N."/>
            <person name="Bonometti L."/>
            <person name="Westerberg I."/>
            <person name="Brannstrom I.O."/>
            <person name="Guillou S."/>
            <person name="Cros-Aarteil S."/>
            <person name="Calhoun S."/>
            <person name="Haridas S."/>
            <person name="Kuo A."/>
            <person name="Mondo S."/>
            <person name="Pangilinan J."/>
            <person name="Riley R."/>
            <person name="Labutti K."/>
            <person name="Andreopoulos B."/>
            <person name="Lipzen A."/>
            <person name="Chen C."/>
            <person name="Yanf M."/>
            <person name="Daum C."/>
            <person name="Ng V."/>
            <person name="Clum A."/>
            <person name="Ohm R."/>
            <person name="Martin F."/>
            <person name="Silar P."/>
            <person name="Natvig D."/>
            <person name="Lalanne C."/>
            <person name="Gautier V."/>
            <person name="Ament-Velasquez S.L."/>
            <person name="Kruys A."/>
            <person name="Hutchinson M.I."/>
            <person name="Powell A.J."/>
            <person name="Barry K."/>
            <person name="Miller A.N."/>
            <person name="Grigoriev I.V."/>
            <person name="Debuchy R."/>
            <person name="Gladieux P."/>
            <person name="Thoren M.H."/>
            <person name="Johannesson H."/>
        </authorList>
    </citation>
    <scope>NUCLEOTIDE SEQUENCE</scope>
    <source>
        <strain evidence="2">PSN309</strain>
    </source>
</reference>
<evidence type="ECO:0008006" key="4">
    <source>
        <dbReference type="Google" id="ProtNLM"/>
    </source>
</evidence>
<sequence length="178" mass="20116">MRFPTLLSAASALLAAPAALAAPASEISSQNDILSPDFVPLYKRENLCNLKAPPQLCTPNKSVTVEETAQRAYQFYRAFVVDGDPRTMFSLIDNVYEQHNPGYRSGPQAIWSLFCSGRKIGTEQSTDWCFDATTNMSWARYSVVDRWRWVDGCVHEHWDQGERFPSKDKCFKLPTTTP</sequence>
<name>A0AAN6WP74_9PEZI</name>
<gene>
    <name evidence="2" type="ORF">QBC35DRAFT_388801</name>
</gene>
<keyword evidence="3" id="KW-1185">Reference proteome</keyword>
<accession>A0AAN6WP74</accession>
<feature type="signal peptide" evidence="1">
    <location>
        <begin position="1"/>
        <end position="21"/>
    </location>
</feature>
<keyword evidence="1" id="KW-0732">Signal</keyword>